<dbReference type="EMBL" id="UYSU01032389">
    <property type="protein sequence ID" value="VDL89341.1"/>
    <property type="molecule type" value="Genomic_DNA"/>
</dbReference>
<proteinExistence type="predicted"/>
<keyword evidence="2" id="KW-1185">Reference proteome</keyword>
<accession>A0A183SFF8</accession>
<evidence type="ECO:0000313" key="2">
    <source>
        <dbReference type="Proteomes" id="UP000275846"/>
    </source>
</evidence>
<organism evidence="3">
    <name type="scientific">Schistocephalus solidus</name>
    <name type="common">Tapeworm</name>
    <dbReference type="NCBI Taxonomy" id="70667"/>
    <lineage>
        <taxon>Eukaryota</taxon>
        <taxon>Metazoa</taxon>
        <taxon>Spiralia</taxon>
        <taxon>Lophotrochozoa</taxon>
        <taxon>Platyhelminthes</taxon>
        <taxon>Cestoda</taxon>
        <taxon>Eucestoda</taxon>
        <taxon>Diphyllobothriidea</taxon>
        <taxon>Diphyllobothriidae</taxon>
        <taxon>Schistocephalus</taxon>
    </lineage>
</organism>
<evidence type="ECO:0000313" key="3">
    <source>
        <dbReference type="WBParaSite" id="SSLN_0000305601-mRNA-1"/>
    </source>
</evidence>
<reference evidence="3" key="1">
    <citation type="submission" date="2016-06" db="UniProtKB">
        <authorList>
            <consortium name="WormBaseParasite"/>
        </authorList>
    </citation>
    <scope>IDENTIFICATION</scope>
</reference>
<protein>
    <submittedName>
        <fullName evidence="1 3">Uncharacterized protein</fullName>
    </submittedName>
</protein>
<reference evidence="1 2" key="2">
    <citation type="submission" date="2018-11" db="EMBL/GenBank/DDBJ databases">
        <authorList>
            <consortium name="Pathogen Informatics"/>
        </authorList>
    </citation>
    <scope>NUCLEOTIDE SEQUENCE [LARGE SCALE GENOMIC DNA]</scope>
    <source>
        <strain evidence="1 2">NST_G2</strain>
    </source>
</reference>
<evidence type="ECO:0000313" key="1">
    <source>
        <dbReference type="EMBL" id="VDL89341.1"/>
    </source>
</evidence>
<name>A0A183SFF8_SCHSO</name>
<dbReference type="AlphaFoldDB" id="A0A183SFF8"/>
<dbReference type="WBParaSite" id="SSLN_0000305601-mRNA-1">
    <property type="protein sequence ID" value="SSLN_0000305601-mRNA-1"/>
    <property type="gene ID" value="SSLN_0000305601"/>
</dbReference>
<sequence length="70" mass="7311">MLIALMHYRHDAAAVGGGGGGGGGRDRLRCRDDDDYGEGKDQGFLALSLCAAISYLSHLCYPLSVTLPVG</sequence>
<dbReference type="Proteomes" id="UP000275846">
    <property type="component" value="Unassembled WGS sequence"/>
</dbReference>
<gene>
    <name evidence="1" type="ORF">SSLN_LOCUS2956</name>
</gene>